<name>A0A3G4ZYT2_9VIRU</name>
<reference evidence="2" key="1">
    <citation type="submission" date="2018-10" db="EMBL/GenBank/DDBJ databases">
        <title>Hidden diversity of soil giant viruses.</title>
        <authorList>
            <person name="Schulz F."/>
            <person name="Alteio L."/>
            <person name="Goudeau D."/>
            <person name="Ryan E.M."/>
            <person name="Malmstrom R.R."/>
            <person name="Blanchard J."/>
            <person name="Woyke T."/>
        </authorList>
    </citation>
    <scope>NUCLEOTIDE SEQUENCE</scope>
    <source>
        <strain evidence="2">FNV1</strain>
    </source>
</reference>
<keyword evidence="1" id="KW-1133">Transmembrane helix</keyword>
<keyword evidence="1" id="KW-0472">Membrane</keyword>
<organism evidence="2">
    <name type="scientific">Faunusvirus sp</name>
    <dbReference type="NCBI Taxonomy" id="2487766"/>
    <lineage>
        <taxon>Viruses</taxon>
        <taxon>Varidnaviria</taxon>
        <taxon>Bamfordvirae</taxon>
        <taxon>Nucleocytoviricota</taxon>
        <taxon>Megaviricetes</taxon>
        <taxon>Imitervirales</taxon>
        <taxon>Mimiviridae</taxon>
    </lineage>
</organism>
<gene>
    <name evidence="2" type="ORF">Faunusvirus4_2</name>
</gene>
<accession>A0A3G4ZYT2</accession>
<evidence type="ECO:0000256" key="1">
    <source>
        <dbReference type="SAM" id="Phobius"/>
    </source>
</evidence>
<keyword evidence="1" id="KW-0812">Transmembrane</keyword>
<dbReference type="EMBL" id="MK072135">
    <property type="protein sequence ID" value="AYV79161.1"/>
    <property type="molecule type" value="Genomic_DNA"/>
</dbReference>
<protein>
    <submittedName>
        <fullName evidence="2">Uncharacterized protein</fullName>
    </submittedName>
</protein>
<sequence length="181" mass="20241">MQNHHLTLLLTICSGILYVDASQATISARGFVIPYKLTLCSYPASRFTLGVVFNTTSNIDDKVSFLTMTTNICTGPITDPFNVGDIMPSLSIVNKSHITTTRYIDNPNYYFCFMIRNEEQHSVTISYKIITRCDISTQIDVELIWFVTLMSLGMVIGFVVICCRDKCESHEQTDNAGAISV</sequence>
<evidence type="ECO:0000313" key="2">
    <source>
        <dbReference type="EMBL" id="AYV79161.1"/>
    </source>
</evidence>
<proteinExistence type="predicted"/>
<feature type="transmembrane region" description="Helical" evidence="1">
    <location>
        <begin position="143"/>
        <end position="163"/>
    </location>
</feature>